<organism evidence="3 4">
    <name type="scientific">Cherax quadricarinatus</name>
    <name type="common">Australian red claw crayfish</name>
    <dbReference type="NCBI Taxonomy" id="27406"/>
    <lineage>
        <taxon>Eukaryota</taxon>
        <taxon>Metazoa</taxon>
        <taxon>Ecdysozoa</taxon>
        <taxon>Arthropoda</taxon>
        <taxon>Crustacea</taxon>
        <taxon>Multicrustacea</taxon>
        <taxon>Malacostraca</taxon>
        <taxon>Eumalacostraca</taxon>
        <taxon>Eucarida</taxon>
        <taxon>Decapoda</taxon>
        <taxon>Pleocyemata</taxon>
        <taxon>Astacidea</taxon>
        <taxon>Parastacoidea</taxon>
        <taxon>Parastacidae</taxon>
        <taxon>Cherax</taxon>
    </lineage>
</organism>
<evidence type="ECO:0000256" key="2">
    <source>
        <dbReference type="SAM" id="Phobius"/>
    </source>
</evidence>
<dbReference type="AlphaFoldDB" id="A0AAW0YCH6"/>
<feature type="region of interest" description="Disordered" evidence="1">
    <location>
        <begin position="90"/>
        <end position="117"/>
    </location>
</feature>
<keyword evidence="2" id="KW-0812">Transmembrane</keyword>
<feature type="transmembrane region" description="Helical" evidence="2">
    <location>
        <begin position="29"/>
        <end position="51"/>
    </location>
</feature>
<comment type="caution">
    <text evidence="3">The sequence shown here is derived from an EMBL/GenBank/DDBJ whole genome shotgun (WGS) entry which is preliminary data.</text>
</comment>
<evidence type="ECO:0000313" key="3">
    <source>
        <dbReference type="EMBL" id="KAK8754648.1"/>
    </source>
</evidence>
<keyword evidence="2" id="KW-0472">Membrane</keyword>
<reference evidence="3 4" key="1">
    <citation type="journal article" date="2024" name="BMC Genomics">
        <title>Genome assembly of redclaw crayfish (Cherax quadricarinatus) provides insights into its immune adaptation and hypoxia tolerance.</title>
        <authorList>
            <person name="Liu Z."/>
            <person name="Zheng J."/>
            <person name="Li H."/>
            <person name="Fang K."/>
            <person name="Wang S."/>
            <person name="He J."/>
            <person name="Zhou D."/>
            <person name="Weng S."/>
            <person name="Chi M."/>
            <person name="Gu Z."/>
            <person name="He J."/>
            <person name="Li F."/>
            <person name="Wang M."/>
        </authorList>
    </citation>
    <scope>NUCLEOTIDE SEQUENCE [LARGE SCALE GENOMIC DNA]</scope>
    <source>
        <strain evidence="3">ZL_2023a</strain>
    </source>
</reference>
<dbReference type="EMBL" id="JARKIK010000001">
    <property type="protein sequence ID" value="KAK8754648.1"/>
    <property type="molecule type" value="Genomic_DNA"/>
</dbReference>
<gene>
    <name evidence="3" type="ORF">OTU49_017015</name>
</gene>
<protein>
    <submittedName>
        <fullName evidence="3">Uncharacterized protein</fullName>
    </submittedName>
</protein>
<accession>A0AAW0YCH6</accession>
<name>A0AAW0YCH6_CHEQU</name>
<proteinExistence type="predicted"/>
<sequence length="132" mass="15308">EGKHECLRALGITLTKQLIITSKMQHQRVILFMILSVVAVLVADAHHSYYYKWRSHHYHRPQWKVRYFYYEPGTGKSFMPMQKYPVFNHKKPKSMPGHTMDGGNLHPGNGEKEPEVPSILDVVDVRHGIRAS</sequence>
<feature type="non-terminal residue" evidence="3">
    <location>
        <position position="1"/>
    </location>
</feature>
<evidence type="ECO:0000256" key="1">
    <source>
        <dbReference type="SAM" id="MobiDB-lite"/>
    </source>
</evidence>
<evidence type="ECO:0000313" key="4">
    <source>
        <dbReference type="Proteomes" id="UP001445076"/>
    </source>
</evidence>
<dbReference type="Proteomes" id="UP001445076">
    <property type="component" value="Unassembled WGS sequence"/>
</dbReference>
<keyword evidence="2" id="KW-1133">Transmembrane helix</keyword>
<keyword evidence="4" id="KW-1185">Reference proteome</keyword>